<comment type="similarity">
    <text evidence="2">Belongs to the amino acid-polyamine-organocation (APC) superfamily. Spore germination protein (SGP) (TC 2.A.3.9) family.</text>
</comment>
<keyword evidence="5 8" id="KW-0812">Transmembrane</keyword>
<dbReference type="PANTHER" id="PTHR34975:SF2">
    <property type="entry name" value="SPORE GERMINATION PROTEIN A2"/>
    <property type="match status" value="1"/>
</dbReference>
<keyword evidence="6 8" id="KW-1133">Transmembrane helix</keyword>
<dbReference type="AlphaFoldDB" id="A0A7G5C688"/>
<keyword evidence="10" id="KW-1185">Reference proteome</keyword>
<feature type="transmembrane region" description="Helical" evidence="8">
    <location>
        <begin position="333"/>
        <end position="355"/>
    </location>
</feature>
<feature type="transmembrane region" description="Helical" evidence="8">
    <location>
        <begin position="183"/>
        <end position="203"/>
    </location>
</feature>
<accession>A0A7G5C688</accession>
<dbReference type="InterPro" id="IPR004761">
    <property type="entry name" value="Spore_GerAB"/>
</dbReference>
<organism evidence="9 10">
    <name type="scientific">Cohnella cholangitidis</name>
    <dbReference type="NCBI Taxonomy" id="2598458"/>
    <lineage>
        <taxon>Bacteria</taxon>
        <taxon>Bacillati</taxon>
        <taxon>Bacillota</taxon>
        <taxon>Bacilli</taxon>
        <taxon>Bacillales</taxon>
        <taxon>Paenibacillaceae</taxon>
        <taxon>Cohnella</taxon>
    </lineage>
</organism>
<keyword evidence="3" id="KW-0813">Transport</keyword>
<evidence type="ECO:0000256" key="6">
    <source>
        <dbReference type="ARBA" id="ARBA00022989"/>
    </source>
</evidence>
<evidence type="ECO:0000313" key="9">
    <source>
        <dbReference type="EMBL" id="QMV44722.1"/>
    </source>
</evidence>
<dbReference type="Pfam" id="PF03845">
    <property type="entry name" value="Spore_permease"/>
    <property type="match status" value="1"/>
</dbReference>
<evidence type="ECO:0000256" key="7">
    <source>
        <dbReference type="ARBA" id="ARBA00023136"/>
    </source>
</evidence>
<feature type="transmembrane region" description="Helical" evidence="8">
    <location>
        <begin position="113"/>
        <end position="134"/>
    </location>
</feature>
<evidence type="ECO:0000256" key="2">
    <source>
        <dbReference type="ARBA" id="ARBA00007998"/>
    </source>
</evidence>
<dbReference type="KEGG" id="cchl:FPL14_28800"/>
<gene>
    <name evidence="9" type="ORF">FPL14_28800</name>
</gene>
<evidence type="ECO:0000256" key="3">
    <source>
        <dbReference type="ARBA" id="ARBA00022448"/>
    </source>
</evidence>
<keyword evidence="4" id="KW-0309">Germination</keyword>
<dbReference type="EMBL" id="CP041969">
    <property type="protein sequence ID" value="QMV44722.1"/>
    <property type="molecule type" value="Genomic_DNA"/>
</dbReference>
<reference evidence="9 10" key="1">
    <citation type="submission" date="2019-07" db="EMBL/GenBank/DDBJ databases">
        <authorList>
            <person name="Kim J.K."/>
            <person name="Cheong H.-M."/>
            <person name="Choi Y."/>
            <person name="Hwang K.J."/>
            <person name="Lee S."/>
            <person name="Choi C."/>
        </authorList>
    </citation>
    <scope>NUCLEOTIDE SEQUENCE [LARGE SCALE GENOMIC DNA]</scope>
    <source>
        <strain evidence="9 10">KS 22</strain>
    </source>
</reference>
<feature type="transmembrane region" description="Helical" evidence="8">
    <location>
        <begin position="141"/>
        <end position="163"/>
    </location>
</feature>
<dbReference type="GO" id="GO:0009847">
    <property type="term" value="P:spore germination"/>
    <property type="evidence" value="ECO:0007669"/>
    <property type="project" value="InterPro"/>
</dbReference>
<dbReference type="GO" id="GO:0016020">
    <property type="term" value="C:membrane"/>
    <property type="evidence" value="ECO:0007669"/>
    <property type="project" value="UniProtKB-SubCell"/>
</dbReference>
<feature type="transmembrane region" description="Helical" evidence="8">
    <location>
        <begin position="7"/>
        <end position="28"/>
    </location>
</feature>
<evidence type="ECO:0000256" key="5">
    <source>
        <dbReference type="ARBA" id="ARBA00022692"/>
    </source>
</evidence>
<feature type="transmembrane region" description="Helical" evidence="8">
    <location>
        <begin position="270"/>
        <end position="292"/>
    </location>
</feature>
<evidence type="ECO:0000313" key="10">
    <source>
        <dbReference type="Proteomes" id="UP000515679"/>
    </source>
</evidence>
<protein>
    <submittedName>
        <fullName evidence="9">GerAB/ArcD/ProY family transporter</fullName>
    </submittedName>
</protein>
<comment type="subcellular location">
    <subcellularLocation>
        <location evidence="1">Membrane</location>
        <topology evidence="1">Multi-pass membrane protein</topology>
    </subcellularLocation>
</comment>
<dbReference type="Proteomes" id="UP000515679">
    <property type="component" value="Chromosome"/>
</dbReference>
<evidence type="ECO:0000256" key="8">
    <source>
        <dbReference type="SAM" id="Phobius"/>
    </source>
</evidence>
<feature type="transmembrane region" description="Helical" evidence="8">
    <location>
        <begin position="40"/>
        <end position="61"/>
    </location>
</feature>
<name>A0A7G5C688_9BACL</name>
<sequence length="361" mass="40697">MIEKGKISAYQMGFMMYPTIMATAILIVPGITGKYAHNDLWLSPILASLVGFITVLIAYRLNKLYPNQTVIQYCQSILGRYLGKALGLAYILFYMHTSGVVLRQYSDFISLSFLPRTPMIMISSTLILAAAFAVRNGIESVARSAFICAIIFMVPATFMLFLIPDLDLKNLLPVMEHGIMPSLHGAIIPQSWFSEFFLIAFLLPYLSDDKKGMKWGLLSVLFVMIGLTYVNLLILFLFGHYVSSMQYPLMTAFRYISVAGFLDNFESVVMAIWVLGNFVKISVFYYAVSLGLSQWLNLVDMRPVVTAIGLMMIIFSYWGLQNLLDVTLYFTEAFIIFGTLMQTFVPALLLAIGYVRRLKVT</sequence>
<dbReference type="NCBIfam" id="TIGR00912">
    <property type="entry name" value="2A0309"/>
    <property type="match status" value="1"/>
</dbReference>
<feature type="transmembrane region" description="Helical" evidence="8">
    <location>
        <begin position="81"/>
        <end position="101"/>
    </location>
</feature>
<proteinExistence type="inferred from homology"/>
<dbReference type="PANTHER" id="PTHR34975">
    <property type="entry name" value="SPORE GERMINATION PROTEIN A2"/>
    <property type="match status" value="1"/>
</dbReference>
<evidence type="ECO:0000256" key="4">
    <source>
        <dbReference type="ARBA" id="ARBA00022544"/>
    </source>
</evidence>
<keyword evidence="7 8" id="KW-0472">Membrane</keyword>
<evidence type="ECO:0000256" key="1">
    <source>
        <dbReference type="ARBA" id="ARBA00004141"/>
    </source>
</evidence>
<feature type="transmembrane region" description="Helical" evidence="8">
    <location>
        <begin position="304"/>
        <end position="321"/>
    </location>
</feature>
<feature type="transmembrane region" description="Helical" evidence="8">
    <location>
        <begin position="215"/>
        <end position="241"/>
    </location>
</feature>
<dbReference type="RefSeq" id="WP_182301013.1">
    <property type="nucleotide sequence ID" value="NZ_CP041969.1"/>
</dbReference>